<evidence type="ECO:0000256" key="3">
    <source>
        <dbReference type="ARBA" id="ARBA00023163"/>
    </source>
</evidence>
<dbReference type="Gene3D" id="1.10.10.60">
    <property type="entry name" value="Homeodomain-like"/>
    <property type="match status" value="1"/>
</dbReference>
<evidence type="ECO:0000256" key="2">
    <source>
        <dbReference type="ARBA" id="ARBA00023125"/>
    </source>
</evidence>
<keyword evidence="7" id="KW-1185">Reference proteome</keyword>
<evidence type="ECO:0000313" key="7">
    <source>
        <dbReference type="Proteomes" id="UP001501586"/>
    </source>
</evidence>
<dbReference type="InterPro" id="IPR018060">
    <property type="entry name" value="HTH_AraC"/>
</dbReference>
<proteinExistence type="predicted"/>
<name>A0ABP8EJL4_9MICO</name>
<keyword evidence="3" id="KW-0804">Transcription</keyword>
<dbReference type="PROSITE" id="PS01124">
    <property type="entry name" value="HTH_ARAC_FAMILY_2"/>
    <property type="match status" value="1"/>
</dbReference>
<evidence type="ECO:0000256" key="4">
    <source>
        <dbReference type="SAM" id="MobiDB-lite"/>
    </source>
</evidence>
<keyword evidence="2" id="KW-0238">DNA-binding</keyword>
<dbReference type="PANTHER" id="PTHR46796">
    <property type="entry name" value="HTH-TYPE TRANSCRIPTIONAL ACTIVATOR RHAS-RELATED"/>
    <property type="match status" value="1"/>
</dbReference>
<accession>A0ABP8EJL4</accession>
<feature type="domain" description="HTH araC/xylS-type" evidence="5">
    <location>
        <begin position="184"/>
        <end position="284"/>
    </location>
</feature>
<sequence length="301" mass="32498">MSVIEQVPPDDTRGIMSPRAMLRRVDFQRSAAPSELAGLAAHVWFVAWDLPPGEEHRQDVLAHTAVNISVGPAPPAGPDPPPGPYPLRMYVSGVTTGLTTRVLSGSGWNLAVRTTVGGFGAWWDDVASINDVEVPAEELFDADVSPLVDRIAEAGIEEARMLLTGWMIDRLATRSGDTISTAREVARVAAAAEYDRELVRVEELAALAGVSPRTLQRTFLRYAGVSPTRVIRRYRLLDAAEAARDGHHIDWAELAARLGYADQAHLTRDFTGSIGQSPASYLAAQRTRSSGGTAPERGRAI</sequence>
<dbReference type="Proteomes" id="UP001501586">
    <property type="component" value="Unassembled WGS sequence"/>
</dbReference>
<reference evidence="7" key="1">
    <citation type="journal article" date="2019" name="Int. J. Syst. Evol. Microbiol.">
        <title>The Global Catalogue of Microorganisms (GCM) 10K type strain sequencing project: providing services to taxonomists for standard genome sequencing and annotation.</title>
        <authorList>
            <consortium name="The Broad Institute Genomics Platform"/>
            <consortium name="The Broad Institute Genome Sequencing Center for Infectious Disease"/>
            <person name="Wu L."/>
            <person name="Ma J."/>
        </authorList>
    </citation>
    <scope>NUCLEOTIDE SEQUENCE [LARGE SCALE GENOMIC DNA]</scope>
    <source>
        <strain evidence="7">JCM 17458</strain>
    </source>
</reference>
<feature type="region of interest" description="Disordered" evidence="4">
    <location>
        <begin position="281"/>
        <end position="301"/>
    </location>
</feature>
<evidence type="ECO:0000259" key="5">
    <source>
        <dbReference type="PROSITE" id="PS01124"/>
    </source>
</evidence>
<dbReference type="InterPro" id="IPR050204">
    <property type="entry name" value="AraC_XylS_family_regulators"/>
</dbReference>
<dbReference type="Pfam" id="PF12833">
    <property type="entry name" value="HTH_18"/>
    <property type="match status" value="1"/>
</dbReference>
<dbReference type="SMART" id="SM00342">
    <property type="entry name" value="HTH_ARAC"/>
    <property type="match status" value="1"/>
</dbReference>
<evidence type="ECO:0000256" key="1">
    <source>
        <dbReference type="ARBA" id="ARBA00023015"/>
    </source>
</evidence>
<organism evidence="6 7">
    <name type="scientific">Brevibacterium daeguense</name>
    <dbReference type="NCBI Taxonomy" id="909936"/>
    <lineage>
        <taxon>Bacteria</taxon>
        <taxon>Bacillati</taxon>
        <taxon>Actinomycetota</taxon>
        <taxon>Actinomycetes</taxon>
        <taxon>Micrococcales</taxon>
        <taxon>Brevibacteriaceae</taxon>
        <taxon>Brevibacterium</taxon>
    </lineage>
</organism>
<dbReference type="EMBL" id="BAABAZ010000005">
    <property type="protein sequence ID" value="GAA4284127.1"/>
    <property type="molecule type" value="Genomic_DNA"/>
</dbReference>
<evidence type="ECO:0000313" key="6">
    <source>
        <dbReference type="EMBL" id="GAA4284127.1"/>
    </source>
</evidence>
<dbReference type="InterPro" id="IPR046532">
    <property type="entry name" value="DUF6597"/>
</dbReference>
<keyword evidence="1" id="KW-0805">Transcription regulation</keyword>
<gene>
    <name evidence="6" type="ORF">GCM10022261_16580</name>
</gene>
<protein>
    <submittedName>
        <fullName evidence="6">Helix-turn-helix domain-containing protein</fullName>
    </submittedName>
</protein>
<dbReference type="Pfam" id="PF20240">
    <property type="entry name" value="DUF6597"/>
    <property type="match status" value="1"/>
</dbReference>
<comment type="caution">
    <text evidence="6">The sequence shown here is derived from an EMBL/GenBank/DDBJ whole genome shotgun (WGS) entry which is preliminary data.</text>
</comment>